<feature type="transmembrane region" description="Helical" evidence="1">
    <location>
        <begin position="158"/>
        <end position="176"/>
    </location>
</feature>
<evidence type="ECO:0000313" key="4">
    <source>
        <dbReference type="Proteomes" id="UP001611162"/>
    </source>
</evidence>
<dbReference type="Gene3D" id="1.20.144.10">
    <property type="entry name" value="Phosphatidic acid phosphatase type 2/haloperoxidase"/>
    <property type="match status" value="1"/>
</dbReference>
<keyword evidence="4" id="KW-1185">Reference proteome</keyword>
<evidence type="ECO:0000259" key="2">
    <source>
        <dbReference type="Pfam" id="PF14378"/>
    </source>
</evidence>
<feature type="transmembrane region" description="Helical" evidence="1">
    <location>
        <begin position="65"/>
        <end position="84"/>
    </location>
</feature>
<keyword evidence="1" id="KW-0472">Membrane</keyword>
<evidence type="ECO:0000256" key="1">
    <source>
        <dbReference type="SAM" id="Phobius"/>
    </source>
</evidence>
<keyword evidence="1" id="KW-0812">Transmembrane</keyword>
<dbReference type="SUPFAM" id="SSF48317">
    <property type="entry name" value="Acid phosphatase/Vanadium-dependent haloperoxidase"/>
    <property type="match status" value="1"/>
</dbReference>
<evidence type="ECO:0000313" key="3">
    <source>
        <dbReference type="EMBL" id="MFI0915316.1"/>
    </source>
</evidence>
<comment type="caution">
    <text evidence="3">The sequence shown here is derived from an EMBL/GenBank/DDBJ whole genome shotgun (WGS) entry which is preliminary data.</text>
</comment>
<dbReference type="Proteomes" id="UP001611162">
    <property type="component" value="Unassembled WGS sequence"/>
</dbReference>
<feature type="domain" description="Inositolphosphotransferase Aur1/Ipt1" evidence="2">
    <location>
        <begin position="109"/>
        <end position="275"/>
    </location>
</feature>
<accession>A0ABW7TGM7</accession>
<dbReference type="InterPro" id="IPR026841">
    <property type="entry name" value="Aur1/Ipt1"/>
</dbReference>
<dbReference type="RefSeq" id="WP_397614903.1">
    <property type="nucleotide sequence ID" value="NZ_JBIRRB010000020.1"/>
</dbReference>
<organism evidence="3 4">
    <name type="scientific">Streptomyces abikoensis</name>
    <dbReference type="NCBI Taxonomy" id="97398"/>
    <lineage>
        <taxon>Bacteria</taxon>
        <taxon>Bacillati</taxon>
        <taxon>Actinomycetota</taxon>
        <taxon>Actinomycetes</taxon>
        <taxon>Kitasatosporales</taxon>
        <taxon>Streptomycetaceae</taxon>
        <taxon>Streptomyces</taxon>
    </lineage>
</organism>
<feature type="transmembrane region" description="Helical" evidence="1">
    <location>
        <begin position="238"/>
        <end position="259"/>
    </location>
</feature>
<reference evidence="3 4" key="1">
    <citation type="submission" date="2024-10" db="EMBL/GenBank/DDBJ databases">
        <title>The Natural Products Discovery Center: Release of the First 8490 Sequenced Strains for Exploring Actinobacteria Biosynthetic Diversity.</title>
        <authorList>
            <person name="Kalkreuter E."/>
            <person name="Kautsar S.A."/>
            <person name="Yang D."/>
            <person name="Bader C.D."/>
            <person name="Teijaro C.N."/>
            <person name="Fluegel L."/>
            <person name="Davis C.M."/>
            <person name="Simpson J.R."/>
            <person name="Lauterbach L."/>
            <person name="Steele A.D."/>
            <person name="Gui C."/>
            <person name="Meng S."/>
            <person name="Li G."/>
            <person name="Viehrig K."/>
            <person name="Ye F."/>
            <person name="Su P."/>
            <person name="Kiefer A.F."/>
            <person name="Nichols A."/>
            <person name="Cepeda A.J."/>
            <person name="Yan W."/>
            <person name="Fan B."/>
            <person name="Jiang Y."/>
            <person name="Adhikari A."/>
            <person name="Zheng C.-J."/>
            <person name="Schuster L."/>
            <person name="Cowan T.M."/>
            <person name="Smanski M.J."/>
            <person name="Chevrette M.G."/>
            <person name="De Carvalho L.P.S."/>
            <person name="Shen B."/>
        </authorList>
    </citation>
    <scope>NUCLEOTIDE SEQUENCE [LARGE SCALE GENOMIC DNA]</scope>
    <source>
        <strain evidence="3 4">NPDC020979</strain>
    </source>
</reference>
<gene>
    <name evidence="3" type="ORF">ACH4TF_33520</name>
</gene>
<proteinExistence type="predicted"/>
<dbReference type="EMBL" id="JBIRRB010000020">
    <property type="protein sequence ID" value="MFI0915316.1"/>
    <property type="molecule type" value="Genomic_DNA"/>
</dbReference>
<name>A0ABW7TGM7_9ACTN</name>
<protein>
    <submittedName>
        <fullName evidence="3">Phosphatase PAP2 family protein</fullName>
    </submittedName>
</protein>
<sequence length="302" mass="32889">MKHEVRLRSIEAITLSYLAVVSSLIVARAAHISHPARLLCGFSVCAALVIAVSVLAQRFPENTPLAYATVCCPPALTLYLYSAVGQYCLLLRGRYLDSDVNQWEQKILGVHPNLVLDRFTSAPLTEFMMVCYASFGFFAVLPPLWLVANGCRRAAEQYMFSEGLALFTCYLAYLAVPLRGPAVALAGHFESADLRGFVVTYLQSRLMEHDPPGSCFPSAHVAVTWTGLLSMRRFISPAAFRAFLPLALCITVAVVYNRYHYASDVAAGLVVAALCTVVSSRMESVSAGPGRRAGSRPARSVE</sequence>
<feature type="transmembrane region" description="Helical" evidence="1">
    <location>
        <begin position="12"/>
        <end position="31"/>
    </location>
</feature>
<dbReference type="InterPro" id="IPR036938">
    <property type="entry name" value="PAP2/HPO_sf"/>
</dbReference>
<feature type="transmembrane region" description="Helical" evidence="1">
    <location>
        <begin position="38"/>
        <end position="59"/>
    </location>
</feature>
<feature type="transmembrane region" description="Helical" evidence="1">
    <location>
        <begin position="127"/>
        <end position="146"/>
    </location>
</feature>
<keyword evidence="1" id="KW-1133">Transmembrane helix</keyword>
<dbReference type="Pfam" id="PF14378">
    <property type="entry name" value="PAP2_3"/>
    <property type="match status" value="1"/>
</dbReference>